<dbReference type="OrthoDB" id="2735536at2759"/>
<protein>
    <submittedName>
        <fullName evidence="4">Methylglyoxal reductase (NADPH-dependent) gre2</fullName>
    </submittedName>
</protein>
<keyword evidence="1" id="KW-0560">Oxidoreductase</keyword>
<dbReference type="FunFam" id="3.40.50.720:FF:000191">
    <property type="entry name" value="Methylglyoxal reductase (NADPH-dependent)"/>
    <property type="match status" value="1"/>
</dbReference>
<dbReference type="EMBL" id="QVQW01000015">
    <property type="protein sequence ID" value="RKU46332.1"/>
    <property type="molecule type" value="Genomic_DNA"/>
</dbReference>
<dbReference type="PANTHER" id="PTHR10366">
    <property type="entry name" value="NAD DEPENDENT EPIMERASE/DEHYDRATASE"/>
    <property type="match status" value="1"/>
</dbReference>
<organism evidence="4 5">
    <name type="scientific">Coniochaeta pulveracea</name>
    <dbReference type="NCBI Taxonomy" id="177199"/>
    <lineage>
        <taxon>Eukaryota</taxon>
        <taxon>Fungi</taxon>
        <taxon>Dikarya</taxon>
        <taxon>Ascomycota</taxon>
        <taxon>Pezizomycotina</taxon>
        <taxon>Sordariomycetes</taxon>
        <taxon>Sordariomycetidae</taxon>
        <taxon>Coniochaetales</taxon>
        <taxon>Coniochaetaceae</taxon>
        <taxon>Coniochaeta</taxon>
    </lineage>
</organism>
<dbReference type="InterPro" id="IPR036291">
    <property type="entry name" value="NAD(P)-bd_dom_sf"/>
</dbReference>
<name>A0A420YEI1_9PEZI</name>
<comment type="caution">
    <text evidence="4">The sequence shown here is derived from an EMBL/GenBank/DDBJ whole genome shotgun (WGS) entry which is preliminary data.</text>
</comment>
<feature type="domain" description="NAD-dependent epimerase/dehydratase" evidence="3">
    <location>
        <begin position="4"/>
        <end position="259"/>
    </location>
</feature>
<proteinExistence type="inferred from homology"/>
<sequence>MAKVLLTGGNGFIASHILDILLKRGYDVVTTVRSQDRGEKILERYPHVPSEQLSYVVVSDIAQVGAMDQAVRSTPPFDAVIHTASPFTQKWDDPVKDILEPALKGTVGTLESIKNHAPTVRRVIVLSSFAALINYISPPKVYDETSWNPVTWDAAVSNPRLTYPGSKTLAEKAAWDFIQTRSPSFDLVTINPPLVFGPTIHFVPGLDRLNTSNQRIRDLVQGTYRDTPLPPTGVYLWVDVRDVAEAHVRALKTPEAGGHRFLLTAGYFSNKNLADVISTTHPELKDRLPRDAVDDTPADVYGFDNEKAKRVLGVTYRSLEESVRVTVSSILEIADRS</sequence>
<evidence type="ECO:0000256" key="2">
    <source>
        <dbReference type="ARBA" id="ARBA00023445"/>
    </source>
</evidence>
<dbReference type="AlphaFoldDB" id="A0A420YEI1"/>
<keyword evidence="5" id="KW-1185">Reference proteome</keyword>
<evidence type="ECO:0000313" key="5">
    <source>
        <dbReference type="Proteomes" id="UP000275385"/>
    </source>
</evidence>
<evidence type="ECO:0000259" key="3">
    <source>
        <dbReference type="Pfam" id="PF01370"/>
    </source>
</evidence>
<dbReference type="Pfam" id="PF01370">
    <property type="entry name" value="Epimerase"/>
    <property type="match status" value="1"/>
</dbReference>
<dbReference type="CDD" id="cd05227">
    <property type="entry name" value="AR_SDR_e"/>
    <property type="match status" value="1"/>
</dbReference>
<comment type="similarity">
    <text evidence="2">Belongs to the NAD(P)-dependent epimerase/dehydratase family. Dihydroflavonol-4-reductase subfamily.</text>
</comment>
<accession>A0A420YEI1</accession>
<dbReference type="GO" id="GO:0016616">
    <property type="term" value="F:oxidoreductase activity, acting on the CH-OH group of donors, NAD or NADP as acceptor"/>
    <property type="evidence" value="ECO:0007669"/>
    <property type="project" value="TreeGrafter"/>
</dbReference>
<dbReference type="PANTHER" id="PTHR10366:SF564">
    <property type="entry name" value="STEROL-4-ALPHA-CARBOXYLATE 3-DEHYDROGENASE, DECARBOXYLATING"/>
    <property type="match status" value="1"/>
</dbReference>
<dbReference type="InterPro" id="IPR050425">
    <property type="entry name" value="NAD(P)_dehydrat-like"/>
</dbReference>
<gene>
    <name evidence="4" type="primary">GRE2_3</name>
    <name evidence="4" type="ORF">DL546_008475</name>
</gene>
<dbReference type="InterPro" id="IPR001509">
    <property type="entry name" value="Epimerase_deHydtase"/>
</dbReference>
<dbReference type="SUPFAM" id="SSF51735">
    <property type="entry name" value="NAD(P)-binding Rossmann-fold domains"/>
    <property type="match status" value="1"/>
</dbReference>
<dbReference type="Gene3D" id="3.40.50.720">
    <property type="entry name" value="NAD(P)-binding Rossmann-like Domain"/>
    <property type="match status" value="1"/>
</dbReference>
<evidence type="ECO:0000313" key="4">
    <source>
        <dbReference type="EMBL" id="RKU46332.1"/>
    </source>
</evidence>
<reference evidence="4 5" key="1">
    <citation type="submission" date="2018-08" db="EMBL/GenBank/DDBJ databases">
        <title>Draft genome of the lignicolous fungus Coniochaeta pulveracea.</title>
        <authorList>
            <person name="Borstlap C.J."/>
            <person name="De Witt R.N."/>
            <person name="Botha A."/>
            <person name="Volschenk H."/>
        </authorList>
    </citation>
    <scope>NUCLEOTIDE SEQUENCE [LARGE SCALE GENOMIC DNA]</scope>
    <source>
        <strain evidence="4 5">CAB683</strain>
    </source>
</reference>
<dbReference type="STRING" id="177199.A0A420YEI1"/>
<dbReference type="Proteomes" id="UP000275385">
    <property type="component" value="Unassembled WGS sequence"/>
</dbReference>
<evidence type="ECO:0000256" key="1">
    <source>
        <dbReference type="ARBA" id="ARBA00023002"/>
    </source>
</evidence>